<keyword evidence="3 5" id="KW-0560">Oxidoreductase</keyword>
<dbReference type="InterPro" id="IPR023514">
    <property type="entry name" value="GhrA_Enterobacterales"/>
</dbReference>
<proteinExistence type="inferred from homology"/>
<gene>
    <name evidence="5 7" type="primary">ghrA</name>
    <name evidence="7" type="ORF">E2L00_05690</name>
</gene>
<comment type="caution">
    <text evidence="7">The sequence shown here is derived from an EMBL/GenBank/DDBJ whole genome shotgun (WGS) entry which is preliminary data.</text>
</comment>
<evidence type="ECO:0000313" key="7">
    <source>
        <dbReference type="EMBL" id="NIY47035.1"/>
    </source>
</evidence>
<feature type="active site" evidence="5">
    <location>
        <position position="228"/>
    </location>
</feature>
<reference evidence="7 8" key="1">
    <citation type="journal article" date="2020" name="Microorganisms">
        <title>Polyphasic Characterisation of Cedecea colo sp. nov., a New Enteric Bacterium Isolated from the Koala Hindgut.</title>
        <authorList>
            <person name="Boath J.M."/>
            <person name="Dakhal S."/>
            <person name="Van T.T.H."/>
            <person name="Moore R.J."/>
            <person name="Dekiwadia C."/>
            <person name="Macreadie I.G."/>
        </authorList>
    </citation>
    <scope>NUCLEOTIDE SEQUENCE [LARGE SCALE GENOMIC DNA]</scope>
    <source>
        <strain evidence="7 8">ZA</strain>
    </source>
</reference>
<dbReference type="InterPro" id="IPR006140">
    <property type="entry name" value="D-isomer_DH_NAD-bd"/>
</dbReference>
<comment type="catalytic activity">
    <reaction evidence="5">
        <text>(R)-glycerate + NADP(+) = 3-hydroxypyruvate + NADPH + H(+)</text>
        <dbReference type="Rhea" id="RHEA:18657"/>
        <dbReference type="ChEBI" id="CHEBI:15378"/>
        <dbReference type="ChEBI" id="CHEBI:16659"/>
        <dbReference type="ChEBI" id="CHEBI:17180"/>
        <dbReference type="ChEBI" id="CHEBI:57783"/>
        <dbReference type="ChEBI" id="CHEBI:58349"/>
        <dbReference type="EC" id="1.1.1.81"/>
    </reaction>
</comment>
<dbReference type="SUPFAM" id="SSF51735">
    <property type="entry name" value="NAD(P)-binding Rossmann-fold domains"/>
    <property type="match status" value="1"/>
</dbReference>
<dbReference type="HAMAP" id="MF_01666">
    <property type="entry name" value="2_Hacid_dh_C_GhrA"/>
    <property type="match status" value="1"/>
</dbReference>
<keyword evidence="8" id="KW-1185">Reference proteome</keyword>
<dbReference type="EC" id="1.1.1.81" evidence="5"/>
<dbReference type="Gene3D" id="3.40.50.720">
    <property type="entry name" value="NAD(P)-binding Rossmann-like Domain"/>
    <property type="match status" value="2"/>
</dbReference>
<dbReference type="Pfam" id="PF02826">
    <property type="entry name" value="2-Hacid_dh_C"/>
    <property type="match status" value="1"/>
</dbReference>
<comment type="catalytic activity">
    <reaction evidence="5">
        <text>(R)-glycerate + NAD(+) = 3-hydroxypyruvate + NADH + H(+)</text>
        <dbReference type="Rhea" id="RHEA:17905"/>
        <dbReference type="ChEBI" id="CHEBI:15378"/>
        <dbReference type="ChEBI" id="CHEBI:16659"/>
        <dbReference type="ChEBI" id="CHEBI:17180"/>
        <dbReference type="ChEBI" id="CHEBI:57540"/>
        <dbReference type="ChEBI" id="CHEBI:57945"/>
        <dbReference type="EC" id="1.1.1.81"/>
    </reaction>
</comment>
<dbReference type="InterPro" id="IPR036291">
    <property type="entry name" value="NAD(P)-bd_dom_sf"/>
</dbReference>
<accession>A0ABX0VL12</accession>
<dbReference type="EMBL" id="SOYS01000002">
    <property type="protein sequence ID" value="NIY47035.1"/>
    <property type="molecule type" value="Genomic_DNA"/>
</dbReference>
<comment type="function">
    <text evidence="5">Catalyzes the NADPH-dependent reduction of glyoxylate and hydroxypyruvate into glycolate and glycerate, respectively.</text>
</comment>
<keyword evidence="1 5" id="KW-0963">Cytoplasm</keyword>
<comment type="catalytic activity">
    <reaction evidence="5">
        <text>glycolate + NADP(+) = glyoxylate + NADPH + H(+)</text>
        <dbReference type="Rhea" id="RHEA:10992"/>
        <dbReference type="ChEBI" id="CHEBI:15378"/>
        <dbReference type="ChEBI" id="CHEBI:29805"/>
        <dbReference type="ChEBI" id="CHEBI:36655"/>
        <dbReference type="ChEBI" id="CHEBI:57783"/>
        <dbReference type="ChEBI" id="CHEBI:58349"/>
        <dbReference type="EC" id="1.1.1.79"/>
    </reaction>
</comment>
<dbReference type="RefSeq" id="WP_167608218.1">
    <property type="nucleotide sequence ID" value="NZ_SOYS01000002.1"/>
</dbReference>
<evidence type="ECO:0000256" key="1">
    <source>
        <dbReference type="ARBA" id="ARBA00022490"/>
    </source>
</evidence>
<feature type="active site" description="Proton donor" evidence="5">
    <location>
        <position position="276"/>
    </location>
</feature>
<comment type="subcellular location">
    <subcellularLocation>
        <location evidence="5">Cytoplasm</location>
    </subcellularLocation>
</comment>
<dbReference type="Proteomes" id="UP000697927">
    <property type="component" value="Unassembled WGS sequence"/>
</dbReference>
<dbReference type="CDD" id="cd12164">
    <property type="entry name" value="GDH_like_2"/>
    <property type="match status" value="1"/>
</dbReference>
<organism evidence="7 8">
    <name type="scientific">Cedecea colo</name>
    <dbReference type="NCBI Taxonomy" id="2552946"/>
    <lineage>
        <taxon>Bacteria</taxon>
        <taxon>Pseudomonadati</taxon>
        <taxon>Pseudomonadota</taxon>
        <taxon>Gammaproteobacteria</taxon>
        <taxon>Enterobacterales</taxon>
        <taxon>Enterobacteriaceae</taxon>
        <taxon>Cedecea</taxon>
    </lineage>
</organism>
<sequence>MDIIFYHPTFDTQSWLAGLQQQLPDARIREWREGDDRPADYALVWHPPVEMLAGRHQLKGVFALGAGVDSILSKLQAYPDMLPAGVPLFRLEDTGMGLQMQEYAVSQVLHWFRRFDDYQAQKQQANWQPLDDYRREDFTIGLLGAGVLGRKVAESLTAWGFPVRCWSRRKKDYPGVTSFAGVEQLSDFLNGTRVLINLLPNTPQTVGIINASLLARLADEAYVLNLARGVHLVEADLLAALDSGKLKGAMLDVFSKEPLPVDSPLWKHPRVAITPHVAAVTRADEAMAYIAKTIRQIEKGETPTGEVSLQHGY</sequence>
<protein>
    <recommendedName>
        <fullName evidence="5">Glyoxylate/hydroxypyruvate reductase A</fullName>
        <ecNumber evidence="5">1.1.1.79</ecNumber>
        <ecNumber evidence="5">1.1.1.81</ecNumber>
    </recommendedName>
    <alternativeName>
        <fullName evidence="5">2-ketoacid reductase</fullName>
    </alternativeName>
</protein>
<keyword evidence="2 5" id="KW-0521">NADP</keyword>
<evidence type="ECO:0000256" key="5">
    <source>
        <dbReference type="HAMAP-Rule" id="MF_01666"/>
    </source>
</evidence>
<dbReference type="PANTHER" id="PTHR43333:SF1">
    <property type="entry name" value="D-ISOMER SPECIFIC 2-HYDROXYACID DEHYDROGENASE NAD-BINDING DOMAIN-CONTAINING PROTEIN"/>
    <property type="match status" value="1"/>
</dbReference>
<dbReference type="EC" id="1.1.1.79" evidence="5"/>
<evidence type="ECO:0000259" key="6">
    <source>
        <dbReference type="Pfam" id="PF02826"/>
    </source>
</evidence>
<dbReference type="PANTHER" id="PTHR43333">
    <property type="entry name" value="2-HACID_DH_C DOMAIN-CONTAINING PROTEIN"/>
    <property type="match status" value="1"/>
</dbReference>
<evidence type="ECO:0000313" key="8">
    <source>
        <dbReference type="Proteomes" id="UP000697927"/>
    </source>
</evidence>
<evidence type="ECO:0000256" key="3">
    <source>
        <dbReference type="ARBA" id="ARBA00023002"/>
    </source>
</evidence>
<dbReference type="NCBIfam" id="NF012013">
    <property type="entry name" value="PRK15469.1"/>
    <property type="match status" value="1"/>
</dbReference>
<keyword evidence="4 5" id="KW-0520">NAD</keyword>
<name>A0ABX0VL12_9ENTR</name>
<feature type="domain" description="D-isomer specific 2-hydroxyacid dehydrogenase NAD-binding" evidence="6">
    <location>
        <begin position="106"/>
        <end position="278"/>
    </location>
</feature>
<evidence type="ECO:0000256" key="4">
    <source>
        <dbReference type="ARBA" id="ARBA00023027"/>
    </source>
</evidence>
<evidence type="ECO:0000256" key="2">
    <source>
        <dbReference type="ARBA" id="ARBA00022857"/>
    </source>
</evidence>
<comment type="similarity">
    <text evidence="5">Belongs to the D-isomer specific 2-hydroxyacid dehydrogenase family. GhrA subfamily.</text>
</comment>